<dbReference type="SUPFAM" id="SSF53474">
    <property type="entry name" value="alpha/beta-Hydrolases"/>
    <property type="match status" value="1"/>
</dbReference>
<dbReference type="Pfam" id="PF20434">
    <property type="entry name" value="BD-FAE"/>
    <property type="match status" value="1"/>
</dbReference>
<name>A0ABX1CEM9_9ACTN</name>
<evidence type="ECO:0000259" key="2">
    <source>
        <dbReference type="Pfam" id="PF20434"/>
    </source>
</evidence>
<dbReference type="Proteomes" id="UP000727056">
    <property type="component" value="Unassembled WGS sequence"/>
</dbReference>
<gene>
    <name evidence="3" type="ORF">HCN52_22010</name>
</gene>
<evidence type="ECO:0000256" key="1">
    <source>
        <dbReference type="ARBA" id="ARBA00022801"/>
    </source>
</evidence>
<dbReference type="InterPro" id="IPR049492">
    <property type="entry name" value="BD-FAE-like_dom"/>
</dbReference>
<feature type="domain" description="BD-FAE-like" evidence="2">
    <location>
        <begin position="34"/>
        <end position="193"/>
    </location>
</feature>
<organism evidence="3 4">
    <name type="scientific">Streptomyces bohaiensis</name>
    <dbReference type="NCBI Taxonomy" id="1431344"/>
    <lineage>
        <taxon>Bacteria</taxon>
        <taxon>Bacillati</taxon>
        <taxon>Actinomycetota</taxon>
        <taxon>Actinomycetes</taxon>
        <taxon>Kitasatosporales</taxon>
        <taxon>Streptomycetaceae</taxon>
        <taxon>Streptomyces</taxon>
    </lineage>
</organism>
<protein>
    <submittedName>
        <fullName evidence="3">Alpha/beta hydrolase</fullName>
    </submittedName>
</protein>
<dbReference type="GO" id="GO:0016787">
    <property type="term" value="F:hydrolase activity"/>
    <property type="evidence" value="ECO:0007669"/>
    <property type="project" value="UniProtKB-KW"/>
</dbReference>
<dbReference type="PANTHER" id="PTHR48081">
    <property type="entry name" value="AB HYDROLASE SUPERFAMILY PROTEIN C4A8.06C"/>
    <property type="match status" value="1"/>
</dbReference>
<dbReference type="InterPro" id="IPR029058">
    <property type="entry name" value="AB_hydrolase_fold"/>
</dbReference>
<accession>A0ABX1CEM9</accession>
<evidence type="ECO:0000313" key="4">
    <source>
        <dbReference type="Proteomes" id="UP000727056"/>
    </source>
</evidence>
<evidence type="ECO:0000313" key="3">
    <source>
        <dbReference type="EMBL" id="NJQ17535.1"/>
    </source>
</evidence>
<dbReference type="PANTHER" id="PTHR48081:SF33">
    <property type="entry name" value="KYNURENINE FORMAMIDASE"/>
    <property type="match status" value="1"/>
</dbReference>
<keyword evidence="4" id="KW-1185">Reference proteome</keyword>
<dbReference type="EMBL" id="JAAVJC010000334">
    <property type="protein sequence ID" value="NJQ17535.1"/>
    <property type="molecule type" value="Genomic_DNA"/>
</dbReference>
<dbReference type="InterPro" id="IPR050300">
    <property type="entry name" value="GDXG_lipolytic_enzyme"/>
</dbReference>
<sequence length="240" mass="25825">MRELLRLTAVGPDRTERYGDHPDQLVDHYGEAGDGPLLVLLHGGFWRSAYDRRHLSPFAAALAGHGMRVALVEYRRGREVGHAATLDDIREVLTRLPGPMVVAGHSAGGHLALWAASRLPDAHHHTVAVSAVTDLADAVERDLGAGAVLEFLGERWRELLGEVDPVTMPPPHGPVTLVHGTADGQVPMEQAVAYTDRHPAQLLRLPGVGHYAPFLPGTPAFTTLALALRNLLAEARGPAR</sequence>
<proteinExistence type="predicted"/>
<comment type="caution">
    <text evidence="3">The sequence shown here is derived from an EMBL/GenBank/DDBJ whole genome shotgun (WGS) entry which is preliminary data.</text>
</comment>
<dbReference type="Gene3D" id="3.40.50.1820">
    <property type="entry name" value="alpha/beta hydrolase"/>
    <property type="match status" value="1"/>
</dbReference>
<keyword evidence="1 3" id="KW-0378">Hydrolase</keyword>
<reference evidence="3 4" key="1">
    <citation type="submission" date="2020-03" db="EMBL/GenBank/DDBJ databases">
        <title>Draft genome of Streptomyces sp. ventii, isolated from the Axial Seamount in the Pacific Ocean, and resequencing of the two type strains Streptomyces lonarensis strain NCL 716 and Streptomyces bohaiensis strain 11A07.</title>
        <authorList>
            <person name="Loughran R.M."/>
            <person name="Pfannmuller K.M."/>
            <person name="Wasson B.J."/>
            <person name="Deadmond M.C."/>
            <person name="Paddock B.E."/>
            <person name="Koyack M.J."/>
            <person name="Gallegos D.A."/>
            <person name="Mitchell E.A."/>
            <person name="Ushijima B."/>
            <person name="Saw J.H."/>
            <person name="Mcphail K.L."/>
            <person name="Videau P."/>
        </authorList>
    </citation>
    <scope>NUCLEOTIDE SEQUENCE [LARGE SCALE GENOMIC DNA]</scope>
    <source>
        <strain evidence="3 4">11A07</strain>
    </source>
</reference>